<dbReference type="InterPro" id="IPR036477">
    <property type="entry name" value="Formyl_transf_N_sf"/>
</dbReference>
<dbReference type="PANTHER" id="PTHR11138">
    <property type="entry name" value="METHIONYL-TRNA FORMYLTRANSFERASE"/>
    <property type="match status" value="1"/>
</dbReference>
<evidence type="ECO:0000313" key="2">
    <source>
        <dbReference type="EMBL" id="OGE65460.1"/>
    </source>
</evidence>
<comment type="caution">
    <text evidence="2">The sequence shown here is derived from an EMBL/GenBank/DDBJ whole genome shotgun (WGS) entry which is preliminary data.</text>
</comment>
<proteinExistence type="predicted"/>
<dbReference type="Gene3D" id="3.40.50.12230">
    <property type="match status" value="1"/>
</dbReference>
<name>A0A1F5MJI2_9BACT</name>
<dbReference type="GO" id="GO:0004479">
    <property type="term" value="F:methionyl-tRNA formyltransferase activity"/>
    <property type="evidence" value="ECO:0007669"/>
    <property type="project" value="TreeGrafter"/>
</dbReference>
<evidence type="ECO:0000313" key="3">
    <source>
        <dbReference type="Proteomes" id="UP000178017"/>
    </source>
</evidence>
<organism evidence="2 3">
    <name type="scientific">Candidatus Daviesbacteria bacterium RIFCSPLOWO2_01_FULL_40_24</name>
    <dbReference type="NCBI Taxonomy" id="1797787"/>
    <lineage>
        <taxon>Bacteria</taxon>
        <taxon>Candidatus Daviesiibacteriota</taxon>
    </lineage>
</organism>
<reference evidence="2 3" key="1">
    <citation type="journal article" date="2016" name="Nat. Commun.">
        <title>Thousands of microbial genomes shed light on interconnected biogeochemical processes in an aquifer system.</title>
        <authorList>
            <person name="Anantharaman K."/>
            <person name="Brown C.T."/>
            <person name="Hug L.A."/>
            <person name="Sharon I."/>
            <person name="Castelle C.J."/>
            <person name="Probst A.J."/>
            <person name="Thomas B.C."/>
            <person name="Singh A."/>
            <person name="Wilkins M.J."/>
            <person name="Karaoz U."/>
            <person name="Brodie E.L."/>
            <person name="Williams K.H."/>
            <person name="Hubbard S.S."/>
            <person name="Banfield J.F."/>
        </authorList>
    </citation>
    <scope>NUCLEOTIDE SEQUENCE [LARGE SCALE GENOMIC DNA]</scope>
</reference>
<accession>A0A1F5MJI2</accession>
<dbReference type="Proteomes" id="UP000178017">
    <property type="component" value="Unassembled WGS sequence"/>
</dbReference>
<protein>
    <recommendedName>
        <fullName evidence="1">Formyl transferase N-terminal domain-containing protein</fullName>
    </recommendedName>
</protein>
<dbReference type="AlphaFoldDB" id="A0A1F5MJI2"/>
<dbReference type="CDD" id="cd08369">
    <property type="entry name" value="FMT_core"/>
    <property type="match status" value="1"/>
</dbReference>
<evidence type="ECO:0000259" key="1">
    <source>
        <dbReference type="Pfam" id="PF00551"/>
    </source>
</evidence>
<dbReference type="PANTHER" id="PTHR11138:SF5">
    <property type="entry name" value="METHIONYL-TRNA FORMYLTRANSFERASE, MITOCHONDRIAL"/>
    <property type="match status" value="1"/>
</dbReference>
<gene>
    <name evidence="2" type="ORF">A3B49_01055</name>
</gene>
<dbReference type="Pfam" id="PF00551">
    <property type="entry name" value="Formyl_trans_N"/>
    <property type="match status" value="1"/>
</dbReference>
<dbReference type="SUPFAM" id="SSF53328">
    <property type="entry name" value="Formyltransferase"/>
    <property type="match status" value="1"/>
</dbReference>
<feature type="domain" description="Formyl transferase N-terminal" evidence="1">
    <location>
        <begin position="74"/>
        <end position="176"/>
    </location>
</feature>
<sequence>MNETEKVIVLGKGSLAIKVAEYFLNSPDYNLTQIVPSMPEPIWQPSFTKWARENDVKIIESGHYKDLPSVKGDTWDIDLAVSVTYNRIIKEWFIKKCKKIINIHNGPLPKYRGVSPINWALKNNESSHGVTIHEITPGIDDGPIISQVNFSIFPEIDEVEDVYYRCLNFGWELFKQTVPNLNKIKPQPQDEDKATYYDLSKNELLGERRDFTREKSKTNLVKH</sequence>
<dbReference type="InterPro" id="IPR002376">
    <property type="entry name" value="Formyl_transf_N"/>
</dbReference>
<dbReference type="EMBL" id="MFDO01000018">
    <property type="protein sequence ID" value="OGE65460.1"/>
    <property type="molecule type" value="Genomic_DNA"/>
</dbReference>